<keyword evidence="3 9" id="KW-0812">Transmembrane</keyword>
<sequence length="1528" mass="168310">MWDKGESQKSAQAPDHGSSAWFMGCFTPSSSSSLFAPSGGRDLNPVTCSVRCLDEGYQVAALTSEACYCGNEQHGLLFGECFNTSADEGTKEVRGGRGSLLSLPVGGDGHVALYRTEGPFQHRVRRSTPADRVHAGKSFVVEVSGNLAGPPTQPTVQIHAAQRVYPTHTDVTLLAVSEAADPAQLLWIFGDSTSERTASRNVTKRYRTPGRYDVFVVLFECRYDVFVVLFECRYDVFVVLFECRYDVFVVLFECKFDVFVVLFECRYDVFVVLWSGRSSVSSDVFPLEVQSAVRLNRLLHPASVLQNQALRLSCRVTAGTDVSFLWSFGDGSSRPGLSTEQHVFHRTGEFRVEVTVFNLVSSASLSAHIFVVDRPCQPPPVKNMGPLKLQVRRHEVIRLGVTYETEVDCDISRGLHYTWSLLDSAGRVFSLPLVDTQRQKLKLPSLLLNYDTYTAIARVQVVGSVVYSNYSVKVQVMPSPPVALIQGGTNIFINNRNNTVVMLDGTKSHDPDFPMNPVSFSWTCKPVSSLPSSCFHDDVPTSSSVLVFPSGFLKHNFDQFQFTLTVHSGERSASSEVFLTFTPNVIGTVSVSCPQCHEEKLNWDQPFSVSAVCEGCDTSTKNIQYTWSLFLVNASSKPAIEVPFCFTVDLSAPSNILEGPSSPRTSTQPTHTVNTSTTASLRENVSIFIDNKLNLNGTTSGEELSDNNRKKSEPSPISSLNMRTSGSGEEPFYHPLGEFDPPKPLYSSTEYPPLDNSGVLYSDHFTQSGVITELPVDPDSSADWEFPFPLLESEDVGDRPDPDYDVPVMEAEEGDPGISAGRPSGVDGESFGPGDDSEFDLASHEEEGSNLVDSGPSVVKQEPILLDLPRHPVDRGLFESYTYTGVSAPLFSLRPFSLAPGSRYMLEVTAKSRSSALGRTQLFFKTNPAPKGVACQVQPIRGVELDTHFSIFCTSGKQDLLYEYSISVGDGPRRTLYAGRDFQYYFSLPSGDPADQYKVTIFTEIRNSSYGTATKPCPVTVEFRVGSEEPVGSGASWEQFGGSNGQASMEDNICILKNLLEVTRQVTIASARRVAAHVQDVSQQFSESGGPASYRLEQKTLHSLLSLLSFSLQTSTSADITQMLDPDPRDEASRGGGGSISTKQVEHLVADILQAASDLMLKFILMHKVQEHRVSTGLIALYSSYQNQSSTVISSGSSSFSLPPSLIQLVHGSRPRCVLSTLTELRHSPFTWDPYHRRLSGPVVELSLNQCSSRRKIPVRSLIEPIIIQLKQPSNNESSEREYVLLRSRVNHHSFNLTQKHLQQAIQLSVVFTPPSKPFPIMLLFRMFERPTPSMHHLQGIHSWKSNVTRFTLPSSYLSAAGVGHVALLDADFGKRPGVPPLSEQVSYSLSVDSSLCLSWDGQQGAWSPRGCRTQQTDASPDVTCSCHQLRPLTVERQQIHSSHETTHLDPFLSVRRDLTVLLVLLLCLSLSVPALLLSFRADVASETHRRVHYLSDNCPCDPYLYAVTIHTALCSAARMSAKHNIVL</sequence>
<dbReference type="EMBL" id="JAPTMU010000021">
    <property type="protein sequence ID" value="KAJ4925291.1"/>
    <property type="molecule type" value="Genomic_DNA"/>
</dbReference>
<dbReference type="SMART" id="SM00089">
    <property type="entry name" value="PKD"/>
    <property type="match status" value="2"/>
</dbReference>
<dbReference type="InterPro" id="IPR002859">
    <property type="entry name" value="PKD/REJ-like"/>
</dbReference>
<dbReference type="InterPro" id="IPR057244">
    <property type="entry name" value="GAIN_B"/>
</dbReference>
<keyword evidence="6 9" id="KW-0472">Membrane</keyword>
<dbReference type="InterPro" id="IPR022409">
    <property type="entry name" value="PKD/Chitinase_dom"/>
</dbReference>
<evidence type="ECO:0000256" key="9">
    <source>
        <dbReference type="SAM" id="Phobius"/>
    </source>
</evidence>
<keyword evidence="4" id="KW-0677">Repeat</keyword>
<dbReference type="GO" id="GO:0005261">
    <property type="term" value="F:monoatomic cation channel activity"/>
    <property type="evidence" value="ECO:0007669"/>
    <property type="project" value="TreeGrafter"/>
</dbReference>
<feature type="domain" description="REJ" evidence="12">
    <location>
        <begin position="376"/>
        <end position="1008"/>
    </location>
</feature>
<evidence type="ECO:0000259" key="10">
    <source>
        <dbReference type="PROSITE" id="PS50093"/>
    </source>
</evidence>
<evidence type="ECO:0000259" key="11">
    <source>
        <dbReference type="PROSITE" id="PS50221"/>
    </source>
</evidence>
<evidence type="ECO:0000256" key="1">
    <source>
        <dbReference type="ARBA" id="ARBA00004141"/>
    </source>
</evidence>
<dbReference type="CDD" id="cd00146">
    <property type="entry name" value="PKD"/>
    <property type="match status" value="1"/>
</dbReference>
<accession>A0AAD6AIG0</accession>
<dbReference type="InterPro" id="IPR046338">
    <property type="entry name" value="GAIN_dom_sf"/>
</dbReference>
<evidence type="ECO:0000256" key="5">
    <source>
        <dbReference type="ARBA" id="ARBA00022989"/>
    </source>
</evidence>
<feature type="region of interest" description="Disordered" evidence="8">
    <location>
        <begin position="696"/>
        <end position="738"/>
    </location>
</feature>
<reference evidence="13" key="1">
    <citation type="submission" date="2022-11" db="EMBL/GenBank/DDBJ databases">
        <title>Chromosome-level genome of Pogonophryne albipinna.</title>
        <authorList>
            <person name="Jo E."/>
        </authorList>
    </citation>
    <scope>NUCLEOTIDE SEQUENCE</scope>
    <source>
        <strain evidence="13">SGF0006</strain>
        <tissue evidence="13">Muscle</tissue>
    </source>
</reference>
<dbReference type="GO" id="GO:0005886">
    <property type="term" value="C:plasma membrane"/>
    <property type="evidence" value="ECO:0007669"/>
    <property type="project" value="TreeGrafter"/>
</dbReference>
<feature type="transmembrane region" description="Helical" evidence="9">
    <location>
        <begin position="1459"/>
        <end position="1480"/>
    </location>
</feature>
<feature type="region of interest" description="Disordered" evidence="8">
    <location>
        <begin position="657"/>
        <end position="676"/>
    </location>
</feature>
<protein>
    <submittedName>
        <fullName evidence="13">Uncharacterized protein</fullName>
    </submittedName>
</protein>
<dbReference type="Proteomes" id="UP001219934">
    <property type="component" value="Unassembled WGS sequence"/>
</dbReference>
<dbReference type="InterPro" id="IPR014010">
    <property type="entry name" value="REJ_dom"/>
</dbReference>
<feature type="domain" description="PKD" evidence="10">
    <location>
        <begin position="177"/>
        <end position="218"/>
    </location>
</feature>
<keyword evidence="7" id="KW-1015">Disulfide bond</keyword>
<dbReference type="PROSITE" id="PS50221">
    <property type="entry name" value="GAIN_B"/>
    <property type="match status" value="1"/>
</dbReference>
<comment type="caution">
    <text evidence="13">The sequence shown here is derived from an EMBL/GenBank/DDBJ whole genome shotgun (WGS) entry which is preliminary data.</text>
</comment>
<dbReference type="InterPro" id="IPR000601">
    <property type="entry name" value="PKD_dom"/>
</dbReference>
<evidence type="ECO:0000313" key="14">
    <source>
        <dbReference type="Proteomes" id="UP001219934"/>
    </source>
</evidence>
<keyword evidence="14" id="KW-1185">Reference proteome</keyword>
<dbReference type="PROSITE" id="PS51111">
    <property type="entry name" value="REJ"/>
    <property type="match status" value="1"/>
</dbReference>
<dbReference type="Gene3D" id="2.60.40.10">
    <property type="entry name" value="Immunoglobulins"/>
    <property type="match status" value="1"/>
</dbReference>
<dbReference type="PANTHER" id="PTHR46730">
    <property type="entry name" value="POLYCYSTIN-1"/>
    <property type="match status" value="1"/>
</dbReference>
<evidence type="ECO:0000256" key="8">
    <source>
        <dbReference type="SAM" id="MobiDB-lite"/>
    </source>
</evidence>
<dbReference type="InterPro" id="IPR013783">
    <property type="entry name" value="Ig-like_fold"/>
</dbReference>
<comment type="subcellular location">
    <subcellularLocation>
        <location evidence="1">Membrane</location>
        <topology evidence="1">Multi-pass membrane protein</topology>
    </subcellularLocation>
</comment>
<evidence type="ECO:0000256" key="3">
    <source>
        <dbReference type="ARBA" id="ARBA00022692"/>
    </source>
</evidence>
<dbReference type="PROSITE" id="PS50093">
    <property type="entry name" value="PKD"/>
    <property type="match status" value="2"/>
</dbReference>
<dbReference type="PANTHER" id="PTHR46730:SF4">
    <property type="entry name" value="POLYCYSTIC KIDNEY DISEASE PROTEIN 1-LIKE 1"/>
    <property type="match status" value="1"/>
</dbReference>
<dbReference type="Pfam" id="PF02010">
    <property type="entry name" value="REJ"/>
    <property type="match status" value="2"/>
</dbReference>
<dbReference type="Gene3D" id="2.60.220.50">
    <property type="match status" value="1"/>
</dbReference>
<dbReference type="Pfam" id="PF01825">
    <property type="entry name" value="GPS"/>
    <property type="match status" value="1"/>
</dbReference>
<feature type="compositionally biased region" description="Polar residues" evidence="8">
    <location>
        <begin position="662"/>
        <end position="676"/>
    </location>
</feature>
<keyword evidence="5 9" id="KW-1133">Transmembrane helix</keyword>
<proteinExistence type="inferred from homology"/>
<comment type="similarity">
    <text evidence="2">Belongs to the polycystin family.</text>
</comment>
<evidence type="ECO:0000256" key="6">
    <source>
        <dbReference type="ARBA" id="ARBA00023136"/>
    </source>
</evidence>
<evidence type="ECO:0000256" key="4">
    <source>
        <dbReference type="ARBA" id="ARBA00022737"/>
    </source>
</evidence>
<gene>
    <name evidence="13" type="ORF">JOQ06_018026</name>
</gene>
<evidence type="ECO:0000259" key="12">
    <source>
        <dbReference type="PROSITE" id="PS51111"/>
    </source>
</evidence>
<evidence type="ECO:0000256" key="7">
    <source>
        <dbReference type="ARBA" id="ARBA00023157"/>
    </source>
</evidence>
<feature type="compositionally biased region" description="Polar residues" evidence="8">
    <location>
        <begin position="715"/>
        <end position="727"/>
    </location>
</feature>
<feature type="domain" description="PKD" evidence="10">
    <location>
        <begin position="318"/>
        <end position="371"/>
    </location>
</feature>
<organism evidence="13 14">
    <name type="scientific">Pogonophryne albipinna</name>
    <dbReference type="NCBI Taxonomy" id="1090488"/>
    <lineage>
        <taxon>Eukaryota</taxon>
        <taxon>Metazoa</taxon>
        <taxon>Chordata</taxon>
        <taxon>Craniata</taxon>
        <taxon>Vertebrata</taxon>
        <taxon>Euteleostomi</taxon>
        <taxon>Actinopterygii</taxon>
        <taxon>Neopterygii</taxon>
        <taxon>Teleostei</taxon>
        <taxon>Neoteleostei</taxon>
        <taxon>Acanthomorphata</taxon>
        <taxon>Eupercaria</taxon>
        <taxon>Perciformes</taxon>
        <taxon>Notothenioidei</taxon>
        <taxon>Pogonophryne</taxon>
    </lineage>
</organism>
<dbReference type="SUPFAM" id="SSF49299">
    <property type="entry name" value="PKD domain"/>
    <property type="match status" value="2"/>
</dbReference>
<dbReference type="GO" id="GO:0006816">
    <property type="term" value="P:calcium ion transport"/>
    <property type="evidence" value="ECO:0007669"/>
    <property type="project" value="TreeGrafter"/>
</dbReference>
<dbReference type="Pfam" id="PF00801">
    <property type="entry name" value="PKD"/>
    <property type="match status" value="1"/>
</dbReference>
<feature type="domain" description="GAIN-B" evidence="11">
    <location>
        <begin position="1293"/>
        <end position="1443"/>
    </location>
</feature>
<evidence type="ECO:0000313" key="13">
    <source>
        <dbReference type="EMBL" id="KAJ4925291.1"/>
    </source>
</evidence>
<dbReference type="InterPro" id="IPR000203">
    <property type="entry name" value="GPS"/>
</dbReference>
<dbReference type="InterPro" id="IPR035986">
    <property type="entry name" value="PKD_dom_sf"/>
</dbReference>
<feature type="region of interest" description="Disordered" evidence="8">
    <location>
        <begin position="1121"/>
        <end position="1140"/>
    </location>
</feature>
<feature type="region of interest" description="Disordered" evidence="8">
    <location>
        <begin position="809"/>
        <end position="856"/>
    </location>
</feature>
<name>A0AAD6AIG0_9TELE</name>
<evidence type="ECO:0000256" key="2">
    <source>
        <dbReference type="ARBA" id="ARBA00007200"/>
    </source>
</evidence>